<protein>
    <recommendedName>
        <fullName evidence="3">PaREP1 family protein</fullName>
    </recommendedName>
</protein>
<dbReference type="AlphaFoldDB" id="A0A2T9X4B0"/>
<evidence type="ECO:0000313" key="2">
    <source>
        <dbReference type="Proteomes" id="UP000245638"/>
    </source>
</evidence>
<proteinExistence type="predicted"/>
<evidence type="ECO:0000313" key="1">
    <source>
        <dbReference type="EMBL" id="PVU74927.1"/>
    </source>
</evidence>
<dbReference type="Proteomes" id="UP000245638">
    <property type="component" value="Unassembled WGS sequence"/>
</dbReference>
<gene>
    <name evidence="1" type="ORF">DDW13_05795</name>
</gene>
<evidence type="ECO:0008006" key="3">
    <source>
        <dbReference type="Google" id="ProtNLM"/>
    </source>
</evidence>
<dbReference type="EMBL" id="QEFD01000172">
    <property type="protein sequence ID" value="PVU74927.1"/>
    <property type="molecule type" value="Genomic_DNA"/>
</dbReference>
<sequence length="177" mass="20402">MESQLPKFTREPEKYSRLRLLEALQELYLSIEMLKEGYTRNSASKLFLSWKALMSSLVVSNFNKIIEKKKKEGKENDIKWYLRIGYSAPTTGLMGIARDLEDLGFKGLVNLTTAMLGIHKYAYNGLDEDISPFHSRKDAIIALKELIKSEIDIVNVNSLDEEEKELLEKIKKEIDKL</sequence>
<reference evidence="1 2" key="1">
    <citation type="journal article" date="2015" name="Appl. Environ. Microbiol.">
        <title>Nanoarchaeota, Their Sulfolobales Host, and Nanoarchaeota Virus Distribution across Yellowstone National Park Hot Springs.</title>
        <authorList>
            <person name="Munson-McGee J.H."/>
            <person name="Field E.K."/>
            <person name="Bateson M."/>
            <person name="Rooney C."/>
            <person name="Stepanauskas R."/>
            <person name="Young M.J."/>
        </authorList>
    </citation>
    <scope>NUCLEOTIDE SEQUENCE [LARGE SCALE GENOMIC DNA]</scope>
    <source>
        <strain evidence="1">SCGC AC-742_N10</strain>
    </source>
</reference>
<dbReference type="InterPro" id="IPR010268">
    <property type="entry name" value="PaREP1"/>
</dbReference>
<organism evidence="1 2">
    <name type="scientific">Acidianus hospitalis</name>
    <dbReference type="NCBI Taxonomy" id="563177"/>
    <lineage>
        <taxon>Archaea</taxon>
        <taxon>Thermoproteota</taxon>
        <taxon>Thermoprotei</taxon>
        <taxon>Sulfolobales</taxon>
        <taxon>Sulfolobaceae</taxon>
        <taxon>Acidianus</taxon>
    </lineage>
</organism>
<accession>A0A2T9X4B0</accession>
<name>A0A2T9X4B0_9CREN</name>
<dbReference type="Pfam" id="PF05942">
    <property type="entry name" value="PaREP1"/>
    <property type="match status" value="1"/>
</dbReference>
<comment type="caution">
    <text evidence="1">The sequence shown here is derived from an EMBL/GenBank/DDBJ whole genome shotgun (WGS) entry which is preliminary data.</text>
</comment>